<gene>
    <name evidence="1" type="ORF">LKD37_09320</name>
</gene>
<name>A0AAE3ACP1_9FIRM</name>
<sequence length="414" mass="46032">MDYQKKAFEVEISNGGPRGYETAITLKLPATWAEFHDALQKARIPDGRNCGIELTRSWWAGLSSELIGGAQNLYELNLFAMRLTMLTSVELLSMDGLLKMEQARGTKSIPIPRLINLTFNADCHILPDVFNDESLGAFLYENEMLTKEAMCLLDTTEPGSGYHGRLLEVFGEEHRQTIGGVFTSCGYMESNGESFEEVYRPGQMAYFDRSGSPVVLEVTMGRFDDPAYDSDKSIFLNLPAVGNAIGQAIDKVGANSEKECGFQCVECLIPSLREMINDAIADAGGLAPAEKMATLLKQKQRIWNEDAIIKYKAILEASGCSGLQDAIRLMEDLDQYELRPDVAQPWGYAELVLREKYPDLPEALFQTGQSAEIGRELLEDRNGVITEYGLIRRLDGQPVQSLHEAPEQNGMEMI</sequence>
<dbReference type="RefSeq" id="WP_242878424.1">
    <property type="nucleotide sequence ID" value="NZ_JAJEPW010000024.1"/>
</dbReference>
<comment type="caution">
    <text evidence="1">The sequence shown here is derived from an EMBL/GenBank/DDBJ whole genome shotgun (WGS) entry which is preliminary data.</text>
</comment>
<proteinExistence type="predicted"/>
<organism evidence="1 2">
    <name type="scientific">Brotocaccenecus cirricatena</name>
    <dbReference type="NCBI Taxonomy" id="3064195"/>
    <lineage>
        <taxon>Bacteria</taxon>
        <taxon>Bacillati</taxon>
        <taxon>Bacillota</taxon>
        <taxon>Clostridia</taxon>
        <taxon>Eubacteriales</taxon>
        <taxon>Oscillospiraceae</taxon>
        <taxon>Brotocaccenecus</taxon>
    </lineage>
</organism>
<dbReference type="AlphaFoldDB" id="A0AAE3ACP1"/>
<keyword evidence="2" id="KW-1185">Reference proteome</keyword>
<accession>A0AAE3ACP1</accession>
<evidence type="ECO:0000313" key="2">
    <source>
        <dbReference type="Proteomes" id="UP001199319"/>
    </source>
</evidence>
<evidence type="ECO:0000313" key="1">
    <source>
        <dbReference type="EMBL" id="MCC2129714.1"/>
    </source>
</evidence>
<protein>
    <recommendedName>
        <fullName evidence="3">Antirestriction protein (ArdA)</fullName>
    </recommendedName>
</protein>
<dbReference type="Proteomes" id="UP001199319">
    <property type="component" value="Unassembled WGS sequence"/>
</dbReference>
<dbReference type="EMBL" id="JAJEPW010000024">
    <property type="protein sequence ID" value="MCC2129714.1"/>
    <property type="molecule type" value="Genomic_DNA"/>
</dbReference>
<reference evidence="1" key="1">
    <citation type="submission" date="2021-10" db="EMBL/GenBank/DDBJ databases">
        <title>Anaerobic single-cell dispensing facilitates the cultivation of human gut bacteria.</title>
        <authorList>
            <person name="Afrizal A."/>
        </authorList>
    </citation>
    <scope>NUCLEOTIDE SEQUENCE</scope>
    <source>
        <strain evidence="1">CLA-AA-H272</strain>
    </source>
</reference>
<evidence type="ECO:0008006" key="3">
    <source>
        <dbReference type="Google" id="ProtNLM"/>
    </source>
</evidence>